<keyword evidence="3" id="KW-1185">Reference proteome</keyword>
<accession>A0ABN2WKD1</accession>
<gene>
    <name evidence="2" type="ORF">GCM10009759_20380</name>
</gene>
<organism evidence="2 3">
    <name type="scientific">Kitasatospora saccharophila</name>
    <dbReference type="NCBI Taxonomy" id="407973"/>
    <lineage>
        <taxon>Bacteria</taxon>
        <taxon>Bacillati</taxon>
        <taxon>Actinomycetota</taxon>
        <taxon>Actinomycetes</taxon>
        <taxon>Kitasatosporales</taxon>
        <taxon>Streptomycetaceae</taxon>
        <taxon>Kitasatospora</taxon>
    </lineage>
</organism>
<protein>
    <recommendedName>
        <fullName evidence="4">PH (Pleckstrin Homology) domain-containing protein</fullName>
    </recommendedName>
</protein>
<dbReference type="RefSeq" id="WP_344551626.1">
    <property type="nucleotide sequence ID" value="NZ_BAAANS010000010.1"/>
</dbReference>
<evidence type="ECO:0000256" key="1">
    <source>
        <dbReference type="SAM" id="MobiDB-lite"/>
    </source>
</evidence>
<feature type="region of interest" description="Disordered" evidence="1">
    <location>
        <begin position="1"/>
        <end position="27"/>
    </location>
</feature>
<proteinExistence type="predicted"/>
<dbReference type="Proteomes" id="UP001500897">
    <property type="component" value="Unassembled WGS sequence"/>
</dbReference>
<evidence type="ECO:0000313" key="3">
    <source>
        <dbReference type="Proteomes" id="UP001500897"/>
    </source>
</evidence>
<evidence type="ECO:0008006" key="4">
    <source>
        <dbReference type="Google" id="ProtNLM"/>
    </source>
</evidence>
<dbReference type="EMBL" id="BAAANS010000010">
    <property type="protein sequence ID" value="GAA2093613.1"/>
    <property type="molecule type" value="Genomic_DNA"/>
</dbReference>
<comment type="caution">
    <text evidence="2">The sequence shown here is derived from an EMBL/GenBank/DDBJ whole genome shotgun (WGS) entry which is preliminary data.</text>
</comment>
<name>A0ABN2WKD1_9ACTN</name>
<sequence>MSTRRTRRPATAGWRPRGGGPPTLRLRRPPHRALLRALLGRPLPGLNVFVWIGPANPDLSPPVRVTVAAAAVLVLAQSLWSEFRTSVEFRAEELVVTNSVTRYTLRPEDVRKIGRGGISSGPPEFLRPGLEVYRADGRSIPVQVSLGLSRRGRTRLCDTMHDWARANRVDTDFRVLGPAGKWSD</sequence>
<reference evidence="2 3" key="1">
    <citation type="journal article" date="2019" name="Int. J. Syst. Evol. Microbiol.">
        <title>The Global Catalogue of Microorganisms (GCM) 10K type strain sequencing project: providing services to taxonomists for standard genome sequencing and annotation.</title>
        <authorList>
            <consortium name="The Broad Institute Genomics Platform"/>
            <consortium name="The Broad Institute Genome Sequencing Center for Infectious Disease"/>
            <person name="Wu L."/>
            <person name="Ma J."/>
        </authorList>
    </citation>
    <scope>NUCLEOTIDE SEQUENCE [LARGE SCALE GENOMIC DNA]</scope>
    <source>
        <strain evidence="2 3">JCM 14559</strain>
    </source>
</reference>
<evidence type="ECO:0000313" key="2">
    <source>
        <dbReference type="EMBL" id="GAA2093613.1"/>
    </source>
</evidence>